<gene>
    <name evidence="2" type="ORF">ECPE_LOCUS17712</name>
</gene>
<evidence type="ECO:0000256" key="1">
    <source>
        <dbReference type="SAM" id="MobiDB-lite"/>
    </source>
</evidence>
<dbReference type="WBParaSite" id="ECPE_0001775701-mRNA-1">
    <property type="protein sequence ID" value="ECPE_0001775701-mRNA-1"/>
    <property type="gene ID" value="ECPE_0001775701"/>
</dbReference>
<feature type="region of interest" description="Disordered" evidence="1">
    <location>
        <begin position="1"/>
        <end position="27"/>
    </location>
</feature>
<proteinExistence type="predicted"/>
<dbReference type="AlphaFoldDB" id="A0A183BES7"/>
<feature type="compositionally biased region" description="Basic and acidic residues" evidence="1">
    <location>
        <begin position="1"/>
        <end position="12"/>
    </location>
</feature>
<name>A0A183BES7_9TREM</name>
<evidence type="ECO:0000313" key="4">
    <source>
        <dbReference type="WBParaSite" id="ECPE_0001775701-mRNA-1"/>
    </source>
</evidence>
<keyword evidence="3" id="KW-1185">Reference proteome</keyword>
<dbReference type="EMBL" id="UZAN01070975">
    <property type="protein sequence ID" value="VDP95020.1"/>
    <property type="molecule type" value="Genomic_DNA"/>
</dbReference>
<reference evidence="4" key="1">
    <citation type="submission" date="2016-06" db="UniProtKB">
        <authorList>
            <consortium name="WormBaseParasite"/>
        </authorList>
    </citation>
    <scope>IDENTIFICATION</scope>
</reference>
<dbReference type="Proteomes" id="UP000272942">
    <property type="component" value="Unassembled WGS sequence"/>
</dbReference>
<evidence type="ECO:0000313" key="3">
    <source>
        <dbReference type="Proteomes" id="UP000272942"/>
    </source>
</evidence>
<sequence>MFGLPDTHHREVQPTFADPDAELGGADVTNEGFRVEPEELSASSDEDTLLMREIPILHEVAETSDWASTQIALEPAPVALHLQGSIINELRGKVSGLDNDLSHLTGLLKDNFPACAAAGQAIALSKQQVFDTAPKLESAAISAKWIIIWG</sequence>
<evidence type="ECO:0000313" key="2">
    <source>
        <dbReference type="EMBL" id="VDP95020.1"/>
    </source>
</evidence>
<protein>
    <submittedName>
        <fullName evidence="4">Biogenesis of lysosome-related organelles complex 1 subunit 3</fullName>
    </submittedName>
</protein>
<organism evidence="4">
    <name type="scientific">Echinostoma caproni</name>
    <dbReference type="NCBI Taxonomy" id="27848"/>
    <lineage>
        <taxon>Eukaryota</taxon>
        <taxon>Metazoa</taxon>
        <taxon>Spiralia</taxon>
        <taxon>Lophotrochozoa</taxon>
        <taxon>Platyhelminthes</taxon>
        <taxon>Trematoda</taxon>
        <taxon>Digenea</taxon>
        <taxon>Plagiorchiida</taxon>
        <taxon>Echinostomata</taxon>
        <taxon>Echinostomatoidea</taxon>
        <taxon>Echinostomatidae</taxon>
        <taxon>Echinostoma</taxon>
    </lineage>
</organism>
<reference evidence="2 3" key="2">
    <citation type="submission" date="2018-11" db="EMBL/GenBank/DDBJ databases">
        <authorList>
            <consortium name="Pathogen Informatics"/>
        </authorList>
    </citation>
    <scope>NUCLEOTIDE SEQUENCE [LARGE SCALE GENOMIC DNA]</scope>
    <source>
        <strain evidence="2 3">Egypt</strain>
    </source>
</reference>
<accession>A0A183BES7</accession>